<dbReference type="PRINTS" id="PR00377">
    <property type="entry name" value="IMPHPHTASES"/>
</dbReference>
<feature type="binding site" evidence="1">
    <location>
        <position position="66"/>
    </location>
    <ligand>
        <name>Mg(2+)</name>
        <dbReference type="ChEBI" id="CHEBI:18420"/>
        <label>1</label>
        <note>catalytic</note>
    </ligand>
</feature>
<comment type="cofactor">
    <cofactor evidence="1">
        <name>Mg(2+)</name>
        <dbReference type="ChEBI" id="CHEBI:18420"/>
    </cofactor>
</comment>
<comment type="caution">
    <text evidence="2">The sequence shown here is derived from an EMBL/GenBank/DDBJ whole genome shotgun (WGS) entry which is preliminary data.</text>
</comment>
<name>A0A1F5F735_9BACT</name>
<reference evidence="2 3" key="1">
    <citation type="journal article" date="2016" name="Nat. Commun.">
        <title>Thousands of microbial genomes shed light on interconnected biogeochemical processes in an aquifer system.</title>
        <authorList>
            <person name="Anantharaman K."/>
            <person name="Brown C.T."/>
            <person name="Hug L.A."/>
            <person name="Sharon I."/>
            <person name="Castelle C.J."/>
            <person name="Probst A.J."/>
            <person name="Thomas B.C."/>
            <person name="Singh A."/>
            <person name="Wilkins M.J."/>
            <person name="Karaoz U."/>
            <person name="Brodie E.L."/>
            <person name="Williams K.H."/>
            <person name="Hubbard S.S."/>
            <person name="Banfield J.F."/>
        </authorList>
    </citation>
    <scope>NUCLEOTIDE SEQUENCE [LARGE SCALE GENOMIC DNA]</scope>
</reference>
<dbReference type="EMBL" id="MFAK01000005">
    <property type="protein sequence ID" value="OGD75416.1"/>
    <property type="molecule type" value="Genomic_DNA"/>
</dbReference>
<feature type="binding site" evidence="1">
    <location>
        <position position="86"/>
    </location>
    <ligand>
        <name>Mg(2+)</name>
        <dbReference type="ChEBI" id="CHEBI:18420"/>
        <label>1</label>
        <note>catalytic</note>
    </ligand>
</feature>
<dbReference type="Gene3D" id="3.30.540.10">
    <property type="entry name" value="Fructose-1,6-Bisphosphatase, subunit A, domain 1"/>
    <property type="match status" value="1"/>
</dbReference>
<feature type="binding site" evidence="1">
    <location>
        <position position="84"/>
    </location>
    <ligand>
        <name>Mg(2+)</name>
        <dbReference type="ChEBI" id="CHEBI:18420"/>
        <label>1</label>
        <note>catalytic</note>
    </ligand>
</feature>
<evidence type="ECO:0000256" key="1">
    <source>
        <dbReference type="PIRSR" id="PIRSR600760-2"/>
    </source>
</evidence>
<dbReference type="AlphaFoldDB" id="A0A1F5F735"/>
<dbReference type="Proteomes" id="UP000176191">
    <property type="component" value="Unassembled WGS sequence"/>
</dbReference>
<sequence length="266" mass="29435">MKVQFVPHLKRMFEIAQEAIKGPALVEETGEVNVKGDRSIGMDVRIEELLIGYIKRNNLPVTIFSEEQGLINFHSNPEFMVAFDPLDGSTNYKIGKGLLPFGLLVAFYEGVNPKLKNVIASGAIEYTRDLAWFFDGERTMDQNGKAVILNSNWPIQQSTPVYLDLYYKDGYNFYAPLAQQIFVRNTGSTIGNLSYVLSNVAAGMGGVCMRAEEIGAVYSLIKGAKGLVLDHEGKDLGEVDFNPDTTYPILAGSKNIVEFCLSKITE</sequence>
<feature type="binding site" evidence="1">
    <location>
        <position position="87"/>
    </location>
    <ligand>
        <name>Mg(2+)</name>
        <dbReference type="ChEBI" id="CHEBI:18420"/>
        <label>1</label>
        <note>catalytic</note>
    </ligand>
</feature>
<dbReference type="GO" id="GO:0046872">
    <property type="term" value="F:metal ion binding"/>
    <property type="evidence" value="ECO:0007669"/>
    <property type="project" value="UniProtKB-KW"/>
</dbReference>
<gene>
    <name evidence="2" type="ORF">A2228_00925</name>
</gene>
<organism evidence="2 3">
    <name type="scientific">Candidatus Collierbacteria bacterium RIFOXYA2_FULL_46_10</name>
    <dbReference type="NCBI Taxonomy" id="1817726"/>
    <lineage>
        <taxon>Bacteria</taxon>
        <taxon>Candidatus Collieribacteriota</taxon>
    </lineage>
</organism>
<keyword evidence="1" id="KW-0460">Magnesium</keyword>
<proteinExistence type="predicted"/>
<accession>A0A1F5F735</accession>
<keyword evidence="1" id="KW-0479">Metal-binding</keyword>
<evidence type="ECO:0000313" key="2">
    <source>
        <dbReference type="EMBL" id="OGD75416.1"/>
    </source>
</evidence>
<dbReference type="InterPro" id="IPR000760">
    <property type="entry name" value="Inositol_monophosphatase-like"/>
</dbReference>
<evidence type="ECO:0000313" key="3">
    <source>
        <dbReference type="Proteomes" id="UP000176191"/>
    </source>
</evidence>
<dbReference type="SUPFAM" id="SSF56655">
    <property type="entry name" value="Carbohydrate phosphatase"/>
    <property type="match status" value="1"/>
</dbReference>
<protein>
    <submittedName>
        <fullName evidence="2">Uncharacterized protein</fullName>
    </submittedName>
</protein>